<dbReference type="Pfam" id="PF01180">
    <property type="entry name" value="DHO_dh"/>
    <property type="match status" value="1"/>
</dbReference>
<feature type="compositionally biased region" description="Gly residues" evidence="9">
    <location>
        <begin position="606"/>
        <end position="616"/>
    </location>
</feature>
<evidence type="ECO:0000313" key="15">
    <source>
        <dbReference type="EMBL" id="KAK4087041.1"/>
    </source>
</evidence>
<feature type="domain" description="FAD-binding 8" evidence="13">
    <location>
        <begin position="288"/>
        <end position="364"/>
    </location>
</feature>
<evidence type="ECO:0000256" key="4">
    <source>
        <dbReference type="ARBA" id="ARBA00022982"/>
    </source>
</evidence>
<dbReference type="Proteomes" id="UP001287286">
    <property type="component" value="Unassembled WGS sequence"/>
</dbReference>
<feature type="transmembrane region" description="Helical" evidence="10">
    <location>
        <begin position="221"/>
        <end position="239"/>
    </location>
</feature>
<feature type="domain" description="Ferric oxidoreductase" evidence="12">
    <location>
        <begin position="122"/>
        <end position="237"/>
    </location>
</feature>
<dbReference type="InterPro" id="IPR013130">
    <property type="entry name" value="Fe3_Rdtase_TM_dom"/>
</dbReference>
<dbReference type="InterPro" id="IPR005720">
    <property type="entry name" value="Dihydroorotate_DH_cat"/>
</dbReference>
<feature type="domain" description="Ferric reductase NAD binding" evidence="14">
    <location>
        <begin position="372"/>
        <end position="556"/>
    </location>
</feature>
<keyword evidence="5 10" id="KW-1133">Transmembrane helix</keyword>
<keyword evidence="4" id="KW-0249">Electron transport</keyword>
<dbReference type="InterPro" id="IPR013121">
    <property type="entry name" value="Fe_red_NAD-bd_6"/>
</dbReference>
<feature type="transmembrane region" description="Helical" evidence="10">
    <location>
        <begin position="160"/>
        <end position="180"/>
    </location>
</feature>
<keyword evidence="2" id="KW-0813">Transport</keyword>
<feature type="transmembrane region" description="Helical" evidence="10">
    <location>
        <begin position="124"/>
        <end position="148"/>
    </location>
</feature>
<comment type="caution">
    <text evidence="15">The sequence shown here is derived from an EMBL/GenBank/DDBJ whole genome shotgun (WGS) entry which is preliminary data.</text>
</comment>
<name>A0ABR0BSL1_PURLI</name>
<keyword evidence="6" id="KW-0560">Oxidoreductase</keyword>
<evidence type="ECO:0000256" key="10">
    <source>
        <dbReference type="SAM" id="Phobius"/>
    </source>
</evidence>
<keyword evidence="3 10" id="KW-0812">Transmembrane</keyword>
<evidence type="ECO:0000259" key="12">
    <source>
        <dbReference type="Pfam" id="PF01794"/>
    </source>
</evidence>
<evidence type="ECO:0000256" key="5">
    <source>
        <dbReference type="ARBA" id="ARBA00022989"/>
    </source>
</evidence>
<keyword evidence="16" id="KW-1185">Reference proteome</keyword>
<feature type="region of interest" description="Disordered" evidence="9">
    <location>
        <begin position="605"/>
        <end position="631"/>
    </location>
</feature>
<keyword evidence="7" id="KW-0406">Ion transport</keyword>
<dbReference type="SUPFAM" id="SSF51395">
    <property type="entry name" value="FMN-linked oxidoreductases"/>
    <property type="match status" value="1"/>
</dbReference>
<dbReference type="InterPro" id="IPR013112">
    <property type="entry name" value="FAD-bd_8"/>
</dbReference>
<organism evidence="15 16">
    <name type="scientific">Purpureocillium lilacinum</name>
    <name type="common">Paecilomyces lilacinus</name>
    <dbReference type="NCBI Taxonomy" id="33203"/>
    <lineage>
        <taxon>Eukaryota</taxon>
        <taxon>Fungi</taxon>
        <taxon>Dikarya</taxon>
        <taxon>Ascomycota</taxon>
        <taxon>Pezizomycotina</taxon>
        <taxon>Sordariomycetes</taxon>
        <taxon>Hypocreomycetidae</taxon>
        <taxon>Hypocreales</taxon>
        <taxon>Ophiocordycipitaceae</taxon>
        <taxon>Purpureocillium</taxon>
    </lineage>
</organism>
<dbReference type="InterPro" id="IPR039261">
    <property type="entry name" value="FNR_nucleotide-bd"/>
</dbReference>
<sequence length="1154" mass="124068">MAGGSHNEDFTRRMARRTRLNEESTLAYLVSMLAIAVVFMLLHLVRRLGQRLSEGRTQTNKTTVLASLSRKIRSVSIRSVPCLPSVGHAGLVSLYVAINIIVTFTNIDNKNMGMITNIAARTAWLALANLVVLIVLALKNTPLAFLTAWSYERLNVLHQVAGYMTITHVIIHASCYSAYFVEDGRSDRLLEVGEIYGMVAGISFVIIGFAGAVLRRWWYELFYYVHVSFWALAIVMVGLHQPELGKKTIIMTLVAAGLWAMDRLVRLTRLLLFSVNNSVTLTPLSNGATRVTLTKPPACAVSGEHCFLWLPRIRTCETHPFTIAATGPVEFVVTSHDGFTRDLHRYAVSHPGALLRASVEGTYGKIPDPAAYDTVVLVAGGSGASFTFGMALNMLRKLQADEVRTIVFVWVVRHHEYLEWYSDHLITLRNDGRVDARLFVTRRSLSQPASPLPASPMTEMGIKEISELAISNAAKLEKKTPQVQSQSSINSLRSEKSQRSEAGDPPVAISGVPIRYERPDVSALIRRAVDETPAHKQALVLGCGPHGLMKQVRNTTADCIRSDGPSVELHCEQFGCVVLAGPWTGMPGPWIETLTGACFRNPDSGAEGGAGAGTGPRGRQDRERGSGGMFGRERRAGTIKRLPKCPAFCEDPNSMTPHTRISVARAFRQPPVRYPFSNPRRSIPSSVDGEGVTMPLEQQQQLGQEGENTPALQMPLPPPKLSIHPPLLNTACPWATTETDLAALLSCAATGAVTTRTSLLGGFAHDDAAHRFVLFDPATTITTTTTTAAAARRGDSVAAAAAAVDDDGCGDDARQAEERPAAVGSVNSLGYSPITLDGYLAILARLSGSLPAHTHRKTVIVSVTGDPPSVARCHERILLSAASSAIRFPLAMEVNLSCPNIPSAPPPAYSPPQLASFLAALPAPAATATAAAAAGTDTDPQPRVPVGIKLPPFTYDTQFADLVHALRPFGRTLSFVTATNTLGSCLVFEDGGGRDASESDKDGNGAMLRGGMAGAPLHPLALGNVSTLRRLFDESDELRHLDIIGVGGVIDGDGYRRMKRAGAAVVGLATGLGSRGVAVFDAIERDINSQCPPAGILDAQYAFIYRRDMYTMPRAVRGATPWGILYPSTPAASQSRSMSQMLLPDGYCLSKPYI</sequence>
<evidence type="ECO:0000256" key="2">
    <source>
        <dbReference type="ARBA" id="ARBA00022448"/>
    </source>
</evidence>
<feature type="compositionally biased region" description="Polar residues" evidence="9">
    <location>
        <begin position="481"/>
        <end position="492"/>
    </location>
</feature>
<dbReference type="EMBL" id="JAWRVI010000035">
    <property type="protein sequence ID" value="KAK4087041.1"/>
    <property type="molecule type" value="Genomic_DNA"/>
</dbReference>
<dbReference type="Pfam" id="PF01794">
    <property type="entry name" value="Ferric_reduct"/>
    <property type="match status" value="1"/>
</dbReference>
<feature type="transmembrane region" description="Helical" evidence="10">
    <location>
        <begin position="26"/>
        <end position="45"/>
    </location>
</feature>
<evidence type="ECO:0000259" key="11">
    <source>
        <dbReference type="Pfam" id="PF01180"/>
    </source>
</evidence>
<feature type="domain" description="Dihydroorotate dehydrogenase catalytic" evidence="11">
    <location>
        <begin position="824"/>
        <end position="1089"/>
    </location>
</feature>
<evidence type="ECO:0008006" key="17">
    <source>
        <dbReference type="Google" id="ProtNLM"/>
    </source>
</evidence>
<feature type="compositionally biased region" description="Basic and acidic residues" evidence="9">
    <location>
        <begin position="618"/>
        <end position="631"/>
    </location>
</feature>
<evidence type="ECO:0000256" key="8">
    <source>
        <dbReference type="ARBA" id="ARBA00023136"/>
    </source>
</evidence>
<accession>A0ABR0BSL1</accession>
<feature type="region of interest" description="Disordered" evidence="9">
    <location>
        <begin position="477"/>
        <end position="511"/>
    </location>
</feature>
<proteinExistence type="predicted"/>
<feature type="compositionally biased region" description="Basic and acidic residues" evidence="9">
    <location>
        <begin position="493"/>
        <end position="502"/>
    </location>
</feature>
<dbReference type="Gene3D" id="3.20.20.70">
    <property type="entry name" value="Aldolase class I"/>
    <property type="match status" value="1"/>
</dbReference>
<evidence type="ECO:0000259" key="13">
    <source>
        <dbReference type="Pfam" id="PF08022"/>
    </source>
</evidence>
<dbReference type="Pfam" id="PF08022">
    <property type="entry name" value="FAD_binding_8"/>
    <property type="match status" value="1"/>
</dbReference>
<dbReference type="InterPro" id="IPR051410">
    <property type="entry name" value="Ferric/Cupric_Reductase"/>
</dbReference>
<comment type="subcellular location">
    <subcellularLocation>
        <location evidence="1">Membrane</location>
        <topology evidence="1">Multi-pass membrane protein</topology>
    </subcellularLocation>
</comment>
<dbReference type="PANTHER" id="PTHR32361">
    <property type="entry name" value="FERRIC/CUPRIC REDUCTASE TRANSMEMBRANE COMPONENT"/>
    <property type="match status" value="1"/>
</dbReference>
<gene>
    <name evidence="15" type="ORF">Purlil1_8560</name>
</gene>
<dbReference type="InterPro" id="IPR013785">
    <property type="entry name" value="Aldolase_TIM"/>
</dbReference>
<dbReference type="Gene3D" id="3.40.50.80">
    <property type="entry name" value="Nucleotide-binding domain of ferredoxin-NADP reductase (FNR) module"/>
    <property type="match status" value="1"/>
</dbReference>
<reference evidence="15 16" key="1">
    <citation type="journal article" date="2024" name="Microbiol. Resour. Announc.">
        <title>Genome annotations for the ascomycete fungi Trichoderma harzianum, Trichoderma aggressivum, and Purpureocillium lilacinum.</title>
        <authorList>
            <person name="Beijen E.P.W."/>
            <person name="Ohm R.A."/>
        </authorList>
    </citation>
    <scope>NUCLEOTIDE SEQUENCE [LARGE SCALE GENOMIC DNA]</scope>
    <source>
        <strain evidence="15 16">CBS 150709</strain>
    </source>
</reference>
<evidence type="ECO:0000256" key="7">
    <source>
        <dbReference type="ARBA" id="ARBA00023065"/>
    </source>
</evidence>
<dbReference type="PANTHER" id="PTHR32361:SF9">
    <property type="entry name" value="FERRIC REDUCTASE TRANSMEMBRANE COMPONENT 3-RELATED"/>
    <property type="match status" value="1"/>
</dbReference>
<evidence type="ECO:0000256" key="6">
    <source>
        <dbReference type="ARBA" id="ARBA00023002"/>
    </source>
</evidence>
<protein>
    <recommendedName>
        <fullName evidence="17">Dihydroorotate dehydrogenase (fumarate)</fullName>
    </recommendedName>
</protein>
<dbReference type="SFLD" id="SFLDG01168">
    <property type="entry name" value="Ferric_reductase_subgroup_(FRE"/>
    <property type="match status" value="1"/>
</dbReference>
<dbReference type="CDD" id="cd06186">
    <property type="entry name" value="NOX_Duox_like_FAD_NADP"/>
    <property type="match status" value="1"/>
</dbReference>
<evidence type="ECO:0000256" key="1">
    <source>
        <dbReference type="ARBA" id="ARBA00004141"/>
    </source>
</evidence>
<evidence type="ECO:0000313" key="16">
    <source>
        <dbReference type="Proteomes" id="UP001287286"/>
    </source>
</evidence>
<dbReference type="Pfam" id="PF08030">
    <property type="entry name" value="NAD_binding_6"/>
    <property type="match status" value="1"/>
</dbReference>
<evidence type="ECO:0000256" key="3">
    <source>
        <dbReference type="ARBA" id="ARBA00022692"/>
    </source>
</evidence>
<feature type="region of interest" description="Disordered" evidence="9">
    <location>
        <begin position="672"/>
        <end position="691"/>
    </location>
</feature>
<dbReference type="SUPFAM" id="SSF52343">
    <property type="entry name" value="Ferredoxin reductase-like, C-terminal NADP-linked domain"/>
    <property type="match status" value="1"/>
</dbReference>
<feature type="transmembrane region" description="Helical" evidence="10">
    <location>
        <begin position="195"/>
        <end position="214"/>
    </location>
</feature>
<keyword evidence="8 10" id="KW-0472">Membrane</keyword>
<feature type="transmembrane region" description="Helical" evidence="10">
    <location>
        <begin position="80"/>
        <end position="104"/>
    </location>
</feature>
<evidence type="ECO:0000256" key="9">
    <source>
        <dbReference type="SAM" id="MobiDB-lite"/>
    </source>
</evidence>
<dbReference type="SFLD" id="SFLDS00052">
    <property type="entry name" value="Ferric_Reductase_Domain"/>
    <property type="match status" value="1"/>
</dbReference>
<evidence type="ECO:0000259" key="14">
    <source>
        <dbReference type="Pfam" id="PF08030"/>
    </source>
</evidence>